<organism evidence="1 2">
    <name type="scientific">Setaria italica</name>
    <name type="common">Foxtail millet</name>
    <name type="synonym">Panicum italicum</name>
    <dbReference type="NCBI Taxonomy" id="4555"/>
    <lineage>
        <taxon>Eukaryota</taxon>
        <taxon>Viridiplantae</taxon>
        <taxon>Streptophyta</taxon>
        <taxon>Embryophyta</taxon>
        <taxon>Tracheophyta</taxon>
        <taxon>Spermatophyta</taxon>
        <taxon>Magnoliopsida</taxon>
        <taxon>Liliopsida</taxon>
        <taxon>Poales</taxon>
        <taxon>Poaceae</taxon>
        <taxon>PACMAD clade</taxon>
        <taxon>Panicoideae</taxon>
        <taxon>Panicodae</taxon>
        <taxon>Paniceae</taxon>
        <taxon>Cenchrinae</taxon>
        <taxon>Setaria</taxon>
    </lineage>
</organism>
<dbReference type="EnsemblPlants" id="KQK95405">
    <property type="protein sequence ID" value="KQK95405"/>
    <property type="gene ID" value="SETIT_027141mg"/>
</dbReference>
<dbReference type="AlphaFoldDB" id="K3ZKN5"/>
<dbReference type="Proteomes" id="UP000004995">
    <property type="component" value="Unassembled WGS sequence"/>
</dbReference>
<dbReference type="EMBL" id="AGNK02005154">
    <property type="status" value="NOT_ANNOTATED_CDS"/>
    <property type="molecule type" value="Genomic_DNA"/>
</dbReference>
<reference evidence="2" key="1">
    <citation type="journal article" date="2012" name="Nat. Biotechnol.">
        <title>Reference genome sequence of the model plant Setaria.</title>
        <authorList>
            <person name="Bennetzen J.L."/>
            <person name="Schmutz J."/>
            <person name="Wang H."/>
            <person name="Percifield R."/>
            <person name="Hawkins J."/>
            <person name="Pontaroli A.C."/>
            <person name="Estep M."/>
            <person name="Feng L."/>
            <person name="Vaughn J.N."/>
            <person name="Grimwood J."/>
            <person name="Jenkins J."/>
            <person name="Barry K."/>
            <person name="Lindquist E."/>
            <person name="Hellsten U."/>
            <person name="Deshpande S."/>
            <person name="Wang X."/>
            <person name="Wu X."/>
            <person name="Mitros T."/>
            <person name="Triplett J."/>
            <person name="Yang X."/>
            <person name="Ye C.Y."/>
            <person name="Mauro-Herrera M."/>
            <person name="Wang L."/>
            <person name="Li P."/>
            <person name="Sharma M."/>
            <person name="Sharma R."/>
            <person name="Ronald P.C."/>
            <person name="Panaud O."/>
            <person name="Kellogg E.A."/>
            <person name="Brutnell T.P."/>
            <person name="Doust A.N."/>
            <person name="Tuskan G.A."/>
            <person name="Rokhsar D."/>
            <person name="Devos K.M."/>
        </authorList>
    </citation>
    <scope>NUCLEOTIDE SEQUENCE [LARGE SCALE GENOMIC DNA]</scope>
    <source>
        <strain evidence="2">cv. Yugu1</strain>
    </source>
</reference>
<dbReference type="InParanoid" id="K3ZKN5"/>
<sequence>MRAQRKCSNRGVDIKRLLFIVRVDLLFELVLGATHQAYRFSVRQLQENTINFSRSNCNNANSFLSCGAMEETAIFMQILAA</sequence>
<dbReference type="Gramene" id="KQK95405">
    <property type="protein sequence ID" value="KQK95405"/>
    <property type="gene ID" value="SETIT_027141mg"/>
</dbReference>
<keyword evidence="2" id="KW-1185">Reference proteome</keyword>
<evidence type="ECO:0000313" key="2">
    <source>
        <dbReference type="Proteomes" id="UP000004995"/>
    </source>
</evidence>
<accession>K3ZKN5</accession>
<dbReference type="HOGENOM" id="CLU_2578427_0_0_1"/>
<name>K3ZKN5_SETIT</name>
<protein>
    <submittedName>
        <fullName evidence="1">Uncharacterized protein</fullName>
    </submittedName>
</protein>
<reference evidence="1" key="2">
    <citation type="submission" date="2018-08" db="UniProtKB">
        <authorList>
            <consortium name="EnsemblPlants"/>
        </authorList>
    </citation>
    <scope>IDENTIFICATION</scope>
    <source>
        <strain evidence="1">Yugu1</strain>
    </source>
</reference>
<evidence type="ECO:0000313" key="1">
    <source>
        <dbReference type="EnsemblPlants" id="KQK95405"/>
    </source>
</evidence>
<proteinExistence type="predicted"/>